<dbReference type="Proteomes" id="UP000298517">
    <property type="component" value="Unassembled WGS sequence"/>
</dbReference>
<protein>
    <submittedName>
        <fullName evidence="1">Uncharacterized protein</fullName>
    </submittedName>
</protein>
<dbReference type="AlphaFoldDB" id="A0A4Y8AMR6"/>
<sequence length="207" mass="22165">MGFPWAEAIGGAANLGSSALSAYFGWKHQKEVMQNRHQWEVADMRKAGLNPILSATGGSGAPGNAPQIVAPDLAGAFKSGAETSTQHSEKSLKDALEKQTYVQNSALQADAGLKRAQAVASDSSSNLMWSQTKGQEIANKIQEENLKQAKFMTQNSAIAAEKQKMVFDYMRDHSSAWKFGQWMGLINPFNNTSSAATSAVGAARLAK</sequence>
<organism evidence="1 2">
    <name type="scientific">Gramella jeungdoensis</name>
    <dbReference type="NCBI Taxonomy" id="708091"/>
    <lineage>
        <taxon>Bacteria</taxon>
        <taxon>Pseudomonadati</taxon>
        <taxon>Bacteroidota</taxon>
        <taxon>Flavobacteriia</taxon>
        <taxon>Flavobacteriales</taxon>
        <taxon>Flavobacteriaceae</taxon>
        <taxon>Christiangramia</taxon>
    </lineage>
</organism>
<dbReference type="OrthoDB" id="10020319at2"/>
<comment type="caution">
    <text evidence="1">The sequence shown here is derived from an EMBL/GenBank/DDBJ whole genome shotgun (WGS) entry which is preliminary data.</text>
</comment>
<dbReference type="EMBL" id="SNQI01000012">
    <property type="protein sequence ID" value="TEW71451.1"/>
    <property type="molecule type" value="Genomic_DNA"/>
</dbReference>
<name>A0A4Y8AMR6_9FLAO</name>
<proteinExistence type="predicted"/>
<evidence type="ECO:0000313" key="2">
    <source>
        <dbReference type="Proteomes" id="UP000298517"/>
    </source>
</evidence>
<dbReference type="RefSeq" id="WP_134249400.1">
    <property type="nucleotide sequence ID" value="NZ_SNQI01000012.1"/>
</dbReference>
<reference evidence="1 2" key="1">
    <citation type="journal article" date="2011" name="J. Microbiol.">
        <title>Gramella jeungdoensis sp. nov., isolated from a solar saltern in Korea.</title>
        <authorList>
            <person name="Joung Y."/>
            <person name="Kim H."/>
            <person name="Jang T."/>
            <person name="Ahn T.S."/>
            <person name="Joh K."/>
        </authorList>
    </citation>
    <scope>NUCLEOTIDE SEQUENCE [LARGE SCALE GENOMIC DNA]</scope>
    <source>
        <strain evidence="1 2">KCTC 23123</strain>
    </source>
</reference>
<gene>
    <name evidence="1" type="ORF">E2488_15665</name>
</gene>
<evidence type="ECO:0000313" key="1">
    <source>
        <dbReference type="EMBL" id="TEW71451.1"/>
    </source>
</evidence>
<keyword evidence="2" id="KW-1185">Reference proteome</keyword>
<accession>A0A4Y8AMR6</accession>